<evidence type="ECO:0000313" key="8">
    <source>
        <dbReference type="EMBL" id="PIA94760.1"/>
    </source>
</evidence>
<feature type="chain" id="PRO_5013754333" evidence="7">
    <location>
        <begin position="20"/>
        <end position="327"/>
    </location>
</feature>
<evidence type="ECO:0000313" key="9">
    <source>
        <dbReference type="EMBL" id="WPB04589.1"/>
    </source>
</evidence>
<name>A0A2G5HQF2_CERBT</name>
<reference evidence="9 11" key="2">
    <citation type="submission" date="2023-09" db="EMBL/GenBank/DDBJ databases">
        <title>Complete-Gapless Cercospora beticola genome.</title>
        <authorList>
            <person name="Wyatt N.A."/>
            <person name="Spanner R.E."/>
            <person name="Bolton M.D."/>
        </authorList>
    </citation>
    <scope>NUCLEOTIDE SEQUENCE [LARGE SCALE GENOMIC DNA]</scope>
    <source>
        <strain evidence="9">Cb09-40</strain>
    </source>
</reference>
<dbReference type="InterPro" id="IPR023296">
    <property type="entry name" value="Glyco_hydro_beta-prop_sf"/>
</dbReference>
<evidence type="ECO:0000256" key="3">
    <source>
        <dbReference type="ARBA" id="ARBA00022801"/>
    </source>
</evidence>
<dbReference type="Proteomes" id="UP001302367">
    <property type="component" value="Chromosome 6"/>
</dbReference>
<sequence length="327" mass="35589">MKLSTFLAVLPLSFSGVSAASYSNPLRDVNGGDPNIVWHDGWYYFMSTNFANLQMARARTLDGLKNGETKLIWADSEPSRCCNVWAPEMHYIDGAWHVYYSAGPNPLSRQRSHAIRGGSTPWDMYGYAGELQTPGFFSIDGTIVRLQNQNYFVYSGFVNGGFEAGEKQKLYITPLTGATTTGEHKVLSEPTESWELVGEPVNEGPYALYNGNKTFIAFSGSYCGTPSYALGTLEWTGGDPMDSASWVKTGPHFTSANGEFGTGHNSFFTSPDGSETWNVYHSTPNSGGNCGDQRRANAVVVRWNEDGTPDFGVPPGYGQVLPGPSGE</sequence>
<dbReference type="InterPro" id="IPR006710">
    <property type="entry name" value="Glyco_hydro_43"/>
</dbReference>
<evidence type="ECO:0000313" key="10">
    <source>
        <dbReference type="Proteomes" id="UP000230605"/>
    </source>
</evidence>
<dbReference type="CDD" id="cd18820">
    <property type="entry name" value="GH43_LbAraf43-like"/>
    <property type="match status" value="1"/>
</dbReference>
<dbReference type="OrthoDB" id="272289at2759"/>
<comment type="similarity">
    <text evidence="1 5">Belongs to the glycosyl hydrolase 43 family.</text>
</comment>
<keyword evidence="11" id="KW-1185">Reference proteome</keyword>
<dbReference type="EMBL" id="CP134189">
    <property type="protein sequence ID" value="WPB04589.1"/>
    <property type="molecule type" value="Genomic_DNA"/>
</dbReference>
<dbReference type="PANTHER" id="PTHR43817:SF1">
    <property type="entry name" value="HYDROLASE, FAMILY 43, PUTATIVE (AFU_ORTHOLOGUE AFUA_3G01660)-RELATED"/>
    <property type="match status" value="1"/>
</dbReference>
<evidence type="ECO:0000256" key="6">
    <source>
        <dbReference type="SAM" id="MobiDB-lite"/>
    </source>
</evidence>
<evidence type="ECO:0000256" key="1">
    <source>
        <dbReference type="ARBA" id="ARBA00009865"/>
    </source>
</evidence>
<organism evidence="8 10">
    <name type="scientific">Cercospora beticola</name>
    <name type="common">Sugarbeet leaf spot fungus</name>
    <dbReference type="NCBI Taxonomy" id="122368"/>
    <lineage>
        <taxon>Eukaryota</taxon>
        <taxon>Fungi</taxon>
        <taxon>Dikarya</taxon>
        <taxon>Ascomycota</taxon>
        <taxon>Pezizomycotina</taxon>
        <taxon>Dothideomycetes</taxon>
        <taxon>Dothideomycetidae</taxon>
        <taxon>Mycosphaerellales</taxon>
        <taxon>Mycosphaerellaceae</taxon>
        <taxon>Cercospora</taxon>
    </lineage>
</organism>
<dbReference type="GO" id="GO:0005975">
    <property type="term" value="P:carbohydrate metabolic process"/>
    <property type="evidence" value="ECO:0007669"/>
    <property type="project" value="InterPro"/>
</dbReference>
<dbReference type="Pfam" id="PF04616">
    <property type="entry name" value="Glyco_hydro_43"/>
    <property type="match status" value="1"/>
</dbReference>
<dbReference type="GO" id="GO:0004553">
    <property type="term" value="F:hydrolase activity, hydrolyzing O-glycosyl compounds"/>
    <property type="evidence" value="ECO:0007669"/>
    <property type="project" value="InterPro"/>
</dbReference>
<evidence type="ECO:0000256" key="7">
    <source>
        <dbReference type="SAM" id="SignalP"/>
    </source>
</evidence>
<feature type="signal peptide" evidence="7">
    <location>
        <begin position="1"/>
        <end position="19"/>
    </location>
</feature>
<evidence type="ECO:0000313" key="11">
    <source>
        <dbReference type="Proteomes" id="UP001302367"/>
    </source>
</evidence>
<evidence type="ECO:0000256" key="4">
    <source>
        <dbReference type="ARBA" id="ARBA00023295"/>
    </source>
</evidence>
<protein>
    <submittedName>
        <fullName evidence="8">Extracellular exo-alpha-(1-&gt;5)-L-arabinofuranosidase</fullName>
    </submittedName>
</protein>
<dbReference type="AlphaFoldDB" id="A0A2G5HQF2"/>
<gene>
    <name evidence="8" type="ORF">CB0940_08033</name>
    <name evidence="9" type="ORF">RHO25_009235</name>
</gene>
<keyword evidence="4 5" id="KW-0326">Glycosidase</keyword>
<keyword evidence="3 5" id="KW-0378">Hydrolase</keyword>
<dbReference type="EMBL" id="LKMD01000104">
    <property type="protein sequence ID" value="PIA94760.1"/>
    <property type="molecule type" value="Genomic_DNA"/>
</dbReference>
<dbReference type="PANTHER" id="PTHR43817">
    <property type="entry name" value="GLYCOSYL HYDROLASE"/>
    <property type="match status" value="1"/>
</dbReference>
<evidence type="ECO:0000256" key="2">
    <source>
        <dbReference type="ARBA" id="ARBA00022729"/>
    </source>
</evidence>
<feature type="region of interest" description="Disordered" evidence="6">
    <location>
        <begin position="307"/>
        <end position="327"/>
    </location>
</feature>
<dbReference type="Gene3D" id="2.115.10.20">
    <property type="entry name" value="Glycosyl hydrolase domain, family 43"/>
    <property type="match status" value="1"/>
</dbReference>
<keyword evidence="2 7" id="KW-0732">Signal</keyword>
<evidence type="ECO:0000256" key="5">
    <source>
        <dbReference type="RuleBase" id="RU361187"/>
    </source>
</evidence>
<proteinExistence type="inferred from homology"/>
<reference evidence="8 10" key="1">
    <citation type="submission" date="2015-10" db="EMBL/GenBank/DDBJ databases">
        <title>The cercosporin biosynthetic gene cluster was horizontally transferred to several fungal lineages and shown to be expanded in Cercospora beticola based on microsynteny with recipient genomes.</title>
        <authorList>
            <person name="De Jonge R."/>
            <person name="Ebert M.K."/>
            <person name="Suttle J.C."/>
            <person name="Jurick Ii W.M."/>
            <person name="Secor G.A."/>
            <person name="Thomma B.P."/>
            <person name="Van De Peer Y."/>
            <person name="Bolton M.D."/>
        </authorList>
    </citation>
    <scope>NUCLEOTIDE SEQUENCE [LARGE SCALE GENOMIC DNA]</scope>
    <source>
        <strain evidence="8 10">09-40</strain>
    </source>
</reference>
<dbReference type="SUPFAM" id="SSF75005">
    <property type="entry name" value="Arabinanase/levansucrase/invertase"/>
    <property type="match status" value="1"/>
</dbReference>
<accession>A0A2G5HQF2</accession>
<dbReference type="Proteomes" id="UP000230605">
    <property type="component" value="Chromosome 6"/>
</dbReference>